<dbReference type="GO" id="GO:0008270">
    <property type="term" value="F:zinc ion binding"/>
    <property type="evidence" value="ECO:0007669"/>
    <property type="project" value="InterPro"/>
</dbReference>
<dbReference type="InterPro" id="IPR007219">
    <property type="entry name" value="XnlR_reg_dom"/>
</dbReference>
<feature type="domain" description="Xylanolytic transcriptional activator regulatory" evidence="5">
    <location>
        <begin position="287"/>
        <end position="363"/>
    </location>
</feature>
<dbReference type="SMART" id="SM00906">
    <property type="entry name" value="Fungal_trans"/>
    <property type="match status" value="1"/>
</dbReference>
<dbReference type="GO" id="GO:0003677">
    <property type="term" value="F:DNA binding"/>
    <property type="evidence" value="ECO:0007669"/>
    <property type="project" value="InterPro"/>
</dbReference>
<dbReference type="AlphaFoldDB" id="A0A395M6H9"/>
<dbReference type="InterPro" id="IPR001138">
    <property type="entry name" value="Zn2Cys6_DnaBD"/>
</dbReference>
<evidence type="ECO:0000256" key="1">
    <source>
        <dbReference type="ARBA" id="ARBA00004123"/>
    </source>
</evidence>
<feature type="region of interest" description="Disordered" evidence="4">
    <location>
        <begin position="120"/>
        <end position="141"/>
    </location>
</feature>
<dbReference type="Pfam" id="PF04082">
    <property type="entry name" value="Fungal_trans"/>
    <property type="match status" value="1"/>
</dbReference>
<accession>A0A395M6H9</accession>
<dbReference type="CDD" id="cd12148">
    <property type="entry name" value="fungal_TF_MHR"/>
    <property type="match status" value="1"/>
</dbReference>
<reference evidence="6 7" key="1">
    <citation type="journal article" date="2018" name="PLoS Pathog.">
        <title>Evolution of structural diversity of trichothecenes, a family of toxins produced by plant pathogenic and entomopathogenic fungi.</title>
        <authorList>
            <person name="Proctor R.H."/>
            <person name="McCormick S.P."/>
            <person name="Kim H.S."/>
            <person name="Cardoza R.E."/>
            <person name="Stanley A.M."/>
            <person name="Lindo L."/>
            <person name="Kelly A."/>
            <person name="Brown D.W."/>
            <person name="Lee T."/>
            <person name="Vaughan M.M."/>
            <person name="Alexander N.J."/>
            <person name="Busman M."/>
            <person name="Gutierrez S."/>
        </authorList>
    </citation>
    <scope>NUCLEOTIDE SEQUENCE [LARGE SCALE GENOMIC DNA]</scope>
    <source>
        <strain evidence="6 7">NRRL 13405</strain>
    </source>
</reference>
<dbReference type="GO" id="GO:0006351">
    <property type="term" value="P:DNA-templated transcription"/>
    <property type="evidence" value="ECO:0007669"/>
    <property type="project" value="InterPro"/>
</dbReference>
<dbReference type="Proteomes" id="UP000265631">
    <property type="component" value="Unassembled WGS sequence"/>
</dbReference>
<evidence type="ECO:0000256" key="2">
    <source>
        <dbReference type="ARBA" id="ARBA00022723"/>
    </source>
</evidence>
<dbReference type="PANTHER" id="PTHR31001">
    <property type="entry name" value="UNCHARACTERIZED TRANSCRIPTIONAL REGULATORY PROTEIN"/>
    <property type="match status" value="1"/>
</dbReference>
<sequence length="672" mass="74618">MSRLKCNRGLPCDACVKRNKLCSYASNADRSESRVGKNSSVAERLKHLESLLVAVAGQKGANQSPNTNEAASISPNSVSKDISEVRIGNNAGPSGLPNHLDSSHWSSILDDIKAIREDLPSESPESMSENSPPEAGFNSREDTSLDFELGSSNGASMETVLAALPPKQVCDTLTSMFFRWHYNMMPILHPTKFQREYEEFWNAPTCTSATWIALLFALLSLSAGVSEASGMVKSSPIPIPTSSALSKQTQQCLLLSDYIGSKEHAVEAFLLHLVGCWLRARASDTNLWFLMGKVVQLALCKGYHRDSSKAPNTGISSFDGEMRRRVWVCIFQLDALMSFQLGLPSMVPSDCCDTDLPRNLDEGQLHPDITELPPPRPLSENTTILYSIVKASIMAEFKNVFKHTRAPNTHSLEDTFSLDAQVRKAYDNIPDNFKYRPLTNFITEDMSVIITRTTLALLHLKTIIVLHRQHLMYRRDSRSEASRNACLKAAGRLLEIQAEMHHVTQPGGRLYDMKWLITSLTLSDFTLGAMVICLDLTVTMKLAADSLYSPASNEELQGHLTAIQNAHRIWLTAEKTTSEARTIAHALGSTIHRVNEFLSTRSVPGSSEMWQTLDGGSSSNMEDDLQDYMNPLDMIDSTDWTLIDNQFQDPDVQEFDLDMWLMETAGPFGAND</sequence>
<evidence type="ECO:0000313" key="6">
    <source>
        <dbReference type="EMBL" id="RFN43446.1"/>
    </source>
</evidence>
<keyword evidence="2" id="KW-0479">Metal-binding</keyword>
<feature type="compositionally biased region" description="Low complexity" evidence="4">
    <location>
        <begin position="121"/>
        <end position="134"/>
    </location>
</feature>
<protein>
    <recommendedName>
        <fullName evidence="5">Xylanolytic transcriptional activator regulatory domain-containing protein</fullName>
    </recommendedName>
</protein>
<evidence type="ECO:0000256" key="3">
    <source>
        <dbReference type="ARBA" id="ARBA00023242"/>
    </source>
</evidence>
<name>A0A395M6H9_9HYPO</name>
<evidence type="ECO:0000313" key="7">
    <source>
        <dbReference type="Proteomes" id="UP000265631"/>
    </source>
</evidence>
<dbReference type="InterPro" id="IPR050613">
    <property type="entry name" value="Sec_Metabolite_Reg"/>
</dbReference>
<dbReference type="EMBL" id="PXXK01000573">
    <property type="protein sequence ID" value="RFN43446.1"/>
    <property type="molecule type" value="Genomic_DNA"/>
</dbReference>
<dbReference type="GO" id="GO:0005634">
    <property type="term" value="C:nucleus"/>
    <property type="evidence" value="ECO:0007669"/>
    <property type="project" value="UniProtKB-SubCell"/>
</dbReference>
<organism evidence="6 7">
    <name type="scientific">Fusarium flagelliforme</name>
    <dbReference type="NCBI Taxonomy" id="2675880"/>
    <lineage>
        <taxon>Eukaryota</taxon>
        <taxon>Fungi</taxon>
        <taxon>Dikarya</taxon>
        <taxon>Ascomycota</taxon>
        <taxon>Pezizomycotina</taxon>
        <taxon>Sordariomycetes</taxon>
        <taxon>Hypocreomycetidae</taxon>
        <taxon>Hypocreales</taxon>
        <taxon>Nectriaceae</taxon>
        <taxon>Fusarium</taxon>
        <taxon>Fusarium incarnatum-equiseti species complex</taxon>
    </lineage>
</organism>
<dbReference type="PANTHER" id="PTHR31001:SF49">
    <property type="entry name" value="ZN(II)2CYS6 TRANSCRIPTION FACTOR (EUROFUNG)"/>
    <property type="match status" value="1"/>
</dbReference>
<dbReference type="STRING" id="2594813.A0A395M6H9"/>
<dbReference type="InterPro" id="IPR036864">
    <property type="entry name" value="Zn2-C6_fun-type_DNA-bd_sf"/>
</dbReference>
<dbReference type="CDD" id="cd00067">
    <property type="entry name" value="GAL4"/>
    <property type="match status" value="1"/>
</dbReference>
<evidence type="ECO:0000256" key="4">
    <source>
        <dbReference type="SAM" id="MobiDB-lite"/>
    </source>
</evidence>
<dbReference type="Gene3D" id="4.10.240.10">
    <property type="entry name" value="Zn(2)-C6 fungal-type DNA-binding domain"/>
    <property type="match status" value="1"/>
</dbReference>
<dbReference type="GO" id="GO:0000981">
    <property type="term" value="F:DNA-binding transcription factor activity, RNA polymerase II-specific"/>
    <property type="evidence" value="ECO:0007669"/>
    <property type="project" value="InterPro"/>
</dbReference>
<comment type="caution">
    <text evidence="6">The sequence shown here is derived from an EMBL/GenBank/DDBJ whole genome shotgun (WGS) entry which is preliminary data.</text>
</comment>
<keyword evidence="3" id="KW-0539">Nucleus</keyword>
<proteinExistence type="predicted"/>
<comment type="subcellular location">
    <subcellularLocation>
        <location evidence="1">Nucleus</location>
    </subcellularLocation>
</comment>
<evidence type="ECO:0000259" key="5">
    <source>
        <dbReference type="SMART" id="SM00906"/>
    </source>
</evidence>
<gene>
    <name evidence="6" type="ORF">FIE12Z_12325</name>
</gene>
<keyword evidence="7" id="KW-1185">Reference proteome</keyword>